<proteinExistence type="predicted"/>
<evidence type="ECO:0000313" key="2">
    <source>
        <dbReference type="Proteomes" id="UP000799755"/>
    </source>
</evidence>
<name>A0ACB6R022_9PLEO</name>
<organism evidence="1 2">
    <name type="scientific">Lindgomyces ingoldianus</name>
    <dbReference type="NCBI Taxonomy" id="673940"/>
    <lineage>
        <taxon>Eukaryota</taxon>
        <taxon>Fungi</taxon>
        <taxon>Dikarya</taxon>
        <taxon>Ascomycota</taxon>
        <taxon>Pezizomycotina</taxon>
        <taxon>Dothideomycetes</taxon>
        <taxon>Pleosporomycetidae</taxon>
        <taxon>Pleosporales</taxon>
        <taxon>Lindgomycetaceae</taxon>
        <taxon>Lindgomyces</taxon>
    </lineage>
</organism>
<sequence length="158" mass="17196">MAQKLVEPSAAWPRWLPRGNQTWKTCAGGPSLAQQGWTSGTVLIRRPGDVWYAPHLAAWRGFAAASSCLVVSGHDMIFARRFDLLTCLSTFAVMGAPAKGILGCWRGHRLPGGRTHKGSSALSVVPGLLRIFEINENKSSHSDDDVMLPRCIPSPFEN</sequence>
<evidence type="ECO:0000313" key="1">
    <source>
        <dbReference type="EMBL" id="KAF2471682.1"/>
    </source>
</evidence>
<comment type="caution">
    <text evidence="1">The sequence shown here is derived from an EMBL/GenBank/DDBJ whole genome shotgun (WGS) entry which is preliminary data.</text>
</comment>
<dbReference type="EMBL" id="MU003504">
    <property type="protein sequence ID" value="KAF2471682.1"/>
    <property type="molecule type" value="Genomic_DNA"/>
</dbReference>
<protein>
    <submittedName>
        <fullName evidence="1">Uncharacterized protein</fullName>
    </submittedName>
</protein>
<gene>
    <name evidence="1" type="ORF">BDR25DRAFT_22227</name>
</gene>
<keyword evidence="2" id="KW-1185">Reference proteome</keyword>
<accession>A0ACB6R022</accession>
<reference evidence="1" key="1">
    <citation type="journal article" date="2020" name="Stud. Mycol.">
        <title>101 Dothideomycetes genomes: a test case for predicting lifestyles and emergence of pathogens.</title>
        <authorList>
            <person name="Haridas S."/>
            <person name="Albert R."/>
            <person name="Binder M."/>
            <person name="Bloem J."/>
            <person name="Labutti K."/>
            <person name="Salamov A."/>
            <person name="Andreopoulos B."/>
            <person name="Baker S."/>
            <person name="Barry K."/>
            <person name="Bills G."/>
            <person name="Bluhm B."/>
            <person name="Cannon C."/>
            <person name="Castanera R."/>
            <person name="Culley D."/>
            <person name="Daum C."/>
            <person name="Ezra D."/>
            <person name="Gonzalez J."/>
            <person name="Henrissat B."/>
            <person name="Kuo A."/>
            <person name="Liang C."/>
            <person name="Lipzen A."/>
            <person name="Lutzoni F."/>
            <person name="Magnuson J."/>
            <person name="Mondo S."/>
            <person name="Nolan M."/>
            <person name="Ohm R."/>
            <person name="Pangilinan J."/>
            <person name="Park H.-J."/>
            <person name="Ramirez L."/>
            <person name="Alfaro M."/>
            <person name="Sun H."/>
            <person name="Tritt A."/>
            <person name="Yoshinaga Y."/>
            <person name="Zwiers L.-H."/>
            <person name="Turgeon B."/>
            <person name="Goodwin S."/>
            <person name="Spatafora J."/>
            <person name="Crous P."/>
            <person name="Grigoriev I."/>
        </authorList>
    </citation>
    <scope>NUCLEOTIDE SEQUENCE</scope>
    <source>
        <strain evidence="1">ATCC 200398</strain>
    </source>
</reference>
<dbReference type="Proteomes" id="UP000799755">
    <property type="component" value="Unassembled WGS sequence"/>
</dbReference>